<protein>
    <submittedName>
        <fullName evidence="1">Uncharacterized protein</fullName>
    </submittedName>
</protein>
<dbReference type="AlphaFoldDB" id="A0A239HIX7"/>
<evidence type="ECO:0000313" key="2">
    <source>
        <dbReference type="Proteomes" id="UP000198480"/>
    </source>
</evidence>
<dbReference type="EMBL" id="FZOK01000050">
    <property type="protein sequence ID" value="SNS81008.1"/>
    <property type="molecule type" value="Genomic_DNA"/>
</dbReference>
<organism evidence="1 2">
    <name type="scientific">Belliella buryatensis</name>
    <dbReference type="NCBI Taxonomy" id="1500549"/>
    <lineage>
        <taxon>Bacteria</taxon>
        <taxon>Pseudomonadati</taxon>
        <taxon>Bacteroidota</taxon>
        <taxon>Cytophagia</taxon>
        <taxon>Cytophagales</taxon>
        <taxon>Cyclobacteriaceae</taxon>
        <taxon>Belliella</taxon>
    </lineage>
</organism>
<dbReference type="Proteomes" id="UP000198480">
    <property type="component" value="Unassembled WGS sequence"/>
</dbReference>
<feature type="non-terminal residue" evidence="1">
    <location>
        <position position="1"/>
    </location>
</feature>
<sequence length="30" mass="3629">PMLRSYLLPNVTHEFMLTYALFGDRRGMIW</sequence>
<keyword evidence="2" id="KW-1185">Reference proteome</keyword>
<name>A0A239HIX7_9BACT</name>
<accession>A0A239HIX7</accession>
<proteinExistence type="predicted"/>
<reference evidence="2" key="1">
    <citation type="submission" date="2017-06" db="EMBL/GenBank/DDBJ databases">
        <authorList>
            <person name="Varghese N."/>
            <person name="Submissions S."/>
        </authorList>
    </citation>
    <scope>NUCLEOTIDE SEQUENCE [LARGE SCALE GENOMIC DNA]</scope>
    <source>
        <strain evidence="2">5C</strain>
    </source>
</reference>
<gene>
    <name evidence="1" type="ORF">SAMN06295967_1501</name>
</gene>
<evidence type="ECO:0000313" key="1">
    <source>
        <dbReference type="EMBL" id="SNS81008.1"/>
    </source>
</evidence>